<feature type="binding site" evidence="9">
    <location>
        <position position="23"/>
    </location>
    <ligand>
        <name>Zn(2+)</name>
        <dbReference type="ChEBI" id="CHEBI:29105"/>
    </ligand>
</feature>
<evidence type="ECO:0000256" key="7">
    <source>
        <dbReference type="ARBA" id="ARBA00057608"/>
    </source>
</evidence>
<keyword evidence="10" id="KW-0326">Glycosidase</keyword>
<dbReference type="InterPro" id="IPR005019">
    <property type="entry name" value="Adenine_glyco"/>
</dbReference>
<evidence type="ECO:0000256" key="4">
    <source>
        <dbReference type="ARBA" id="ARBA00022833"/>
    </source>
</evidence>
<keyword evidence="5" id="KW-0234">DNA repair</keyword>
<evidence type="ECO:0000256" key="8">
    <source>
        <dbReference type="ARBA" id="ARBA00066766"/>
    </source>
</evidence>
<keyword evidence="1 9" id="KW-0479">Metal-binding</keyword>
<dbReference type="STRING" id="694327.DFW101_0844"/>
<dbReference type="HOGENOM" id="CLU_083758_1_0_7"/>
<comment type="catalytic activity">
    <reaction evidence="6">
        <text>Hydrolysis of alkylated DNA, releasing 3-methyladenine.</text>
        <dbReference type="EC" id="3.2.2.20"/>
    </reaction>
</comment>
<keyword evidence="2" id="KW-0227">DNA damage</keyword>
<feature type="binding site" evidence="9">
    <location>
        <position position="10"/>
    </location>
    <ligand>
        <name>Zn(2+)</name>
        <dbReference type="ChEBI" id="CHEBI:29105"/>
    </ligand>
</feature>
<dbReference type="InterPro" id="IPR011257">
    <property type="entry name" value="DNA_glycosylase"/>
</dbReference>
<protein>
    <recommendedName>
        <fullName evidence="8">DNA-3-methyladenine glycosylase I</fullName>
        <ecNumber evidence="8">3.2.2.20</ecNumber>
    </recommendedName>
</protein>
<dbReference type="EMBL" id="CM001368">
    <property type="protein sequence ID" value="EHJ46860.1"/>
    <property type="molecule type" value="Genomic_DNA"/>
</dbReference>
<evidence type="ECO:0000256" key="9">
    <source>
        <dbReference type="PIRSR" id="PIRSR605019-1"/>
    </source>
</evidence>
<dbReference type="Pfam" id="PF03352">
    <property type="entry name" value="Adenine_glyco"/>
    <property type="match status" value="1"/>
</dbReference>
<dbReference type="InterPro" id="IPR052891">
    <property type="entry name" value="DNA-3mA_glycosylase"/>
</dbReference>
<keyword evidence="11" id="KW-1185">Reference proteome</keyword>
<dbReference type="RefSeq" id="WP_009180283.1">
    <property type="nucleotide sequence ID" value="NZ_CM001368.1"/>
</dbReference>
<dbReference type="OrthoDB" id="9807664at2"/>
<keyword evidence="3 10" id="KW-0378">Hydrolase</keyword>
<dbReference type="GO" id="GO:0008725">
    <property type="term" value="F:DNA-3-methyladenine glycosylase activity"/>
    <property type="evidence" value="ECO:0007669"/>
    <property type="project" value="UniProtKB-EC"/>
</dbReference>
<accession>G7Q5S3</accession>
<dbReference type="FunFam" id="1.10.340.30:FF:000009">
    <property type="entry name" value="DNA-3-methyladenine glycosylase I"/>
    <property type="match status" value="1"/>
</dbReference>
<dbReference type="PANTHER" id="PTHR30037">
    <property type="entry name" value="DNA-3-METHYLADENINE GLYCOSYLASE 1"/>
    <property type="match status" value="1"/>
</dbReference>
<gene>
    <name evidence="10" type="ORF">DFW101_0844</name>
</gene>
<dbReference type="SUPFAM" id="SSF48150">
    <property type="entry name" value="DNA-glycosylase"/>
    <property type="match status" value="1"/>
</dbReference>
<comment type="function">
    <text evidence="7">Hydrolysis of the deoxyribose N-glycosidic bond to excise 3-methyladenine from the damaged DNA polymer formed by alkylation lesions.</text>
</comment>
<keyword evidence="4 9" id="KW-0862">Zinc</keyword>
<dbReference type="PANTHER" id="PTHR30037:SF4">
    <property type="entry name" value="DNA-3-METHYLADENINE GLYCOSYLASE I"/>
    <property type="match status" value="1"/>
</dbReference>
<evidence type="ECO:0000256" key="2">
    <source>
        <dbReference type="ARBA" id="ARBA00022763"/>
    </source>
</evidence>
<evidence type="ECO:0000256" key="3">
    <source>
        <dbReference type="ARBA" id="ARBA00022801"/>
    </source>
</evidence>
<evidence type="ECO:0000313" key="11">
    <source>
        <dbReference type="Proteomes" id="UP000004662"/>
    </source>
</evidence>
<organism evidence="10 11">
    <name type="scientific">Solidesulfovibrio carbinoliphilus subsp. oakridgensis</name>
    <dbReference type="NCBI Taxonomy" id="694327"/>
    <lineage>
        <taxon>Bacteria</taxon>
        <taxon>Pseudomonadati</taxon>
        <taxon>Thermodesulfobacteriota</taxon>
        <taxon>Desulfovibrionia</taxon>
        <taxon>Desulfovibrionales</taxon>
        <taxon>Desulfovibrionaceae</taxon>
        <taxon>Solidesulfovibrio</taxon>
    </lineage>
</organism>
<feature type="binding site" evidence="9">
    <location>
        <position position="185"/>
    </location>
    <ligand>
        <name>Zn(2+)</name>
        <dbReference type="ChEBI" id="CHEBI:29105"/>
    </ligand>
</feature>
<sequence length="195" mass="21656">MPEADAKIRCPWCGDHPLYVRYHDEEWGTPLHDDRALFELLILEGAQAGLSWLTVLTRREGYREAYEGFDPVRVAAFDAARMAALAGDARIIRNRAKIAASVKNAQAFLAVNEAFGSFDAYLWRFVDGRPVVGNWDDLSRVPATTPLSEQVSRDLKARGFGFVGSTIVYAFLQAAGLVNDHLTGCFRYRELTGAA</sequence>
<feature type="binding site" evidence="9">
    <location>
        <position position="181"/>
    </location>
    <ligand>
        <name>Zn(2+)</name>
        <dbReference type="ChEBI" id="CHEBI:29105"/>
    </ligand>
</feature>
<evidence type="ECO:0000256" key="6">
    <source>
        <dbReference type="ARBA" id="ARBA00052558"/>
    </source>
</evidence>
<dbReference type="EC" id="3.2.2.20" evidence="8"/>
<evidence type="ECO:0000256" key="5">
    <source>
        <dbReference type="ARBA" id="ARBA00023204"/>
    </source>
</evidence>
<dbReference type="GO" id="GO:0046872">
    <property type="term" value="F:metal ion binding"/>
    <property type="evidence" value="ECO:0007669"/>
    <property type="project" value="UniProtKB-KW"/>
</dbReference>
<evidence type="ECO:0000256" key="1">
    <source>
        <dbReference type="ARBA" id="ARBA00022723"/>
    </source>
</evidence>
<dbReference type="GO" id="GO:0006284">
    <property type="term" value="P:base-excision repair"/>
    <property type="evidence" value="ECO:0007669"/>
    <property type="project" value="InterPro"/>
</dbReference>
<dbReference type="Proteomes" id="UP000004662">
    <property type="component" value="Chromosome"/>
</dbReference>
<dbReference type="Gene3D" id="1.10.340.30">
    <property type="entry name" value="Hypothetical protein, domain 2"/>
    <property type="match status" value="1"/>
</dbReference>
<dbReference type="AlphaFoldDB" id="G7Q5S3"/>
<name>G7Q5S3_9BACT</name>
<reference evidence="11" key="1">
    <citation type="journal article" date="2015" name="Genome Announc.">
        <title>High-Quality Draft Genome Sequence of Desulfovibrio carbinoliphilus FW-101-2B, an Organic Acid-Oxidizing Sulfate-Reducing Bacterium Isolated from Uranium(VI)-Contaminated Groundwater.</title>
        <authorList>
            <person name="Ramsay B.D."/>
            <person name="Hwang C."/>
            <person name="Woo H.L."/>
            <person name="Carroll S.L."/>
            <person name="Lucas S."/>
            <person name="Han J."/>
            <person name="Lapidus A.L."/>
            <person name="Cheng J.F."/>
            <person name="Goodwin L.A."/>
            <person name="Pitluck S."/>
            <person name="Peters L."/>
            <person name="Chertkov O."/>
            <person name="Held B."/>
            <person name="Detter J.C."/>
            <person name="Han C.S."/>
            <person name="Tapia R."/>
            <person name="Land M.L."/>
            <person name="Hauser L.J."/>
            <person name="Kyrpides N.C."/>
            <person name="Ivanova N.N."/>
            <person name="Mikhailova N."/>
            <person name="Pagani I."/>
            <person name="Woyke T."/>
            <person name="Arkin A.P."/>
            <person name="Dehal P."/>
            <person name="Chivian D."/>
            <person name="Criddle C.S."/>
            <person name="Wu W."/>
            <person name="Chakraborty R."/>
            <person name="Hazen T.C."/>
            <person name="Fields M.W."/>
        </authorList>
    </citation>
    <scope>NUCLEOTIDE SEQUENCE [LARGE SCALE GENOMIC DNA]</scope>
    <source>
        <strain evidence="11">FW-101-2B</strain>
    </source>
</reference>
<evidence type="ECO:0000313" key="10">
    <source>
        <dbReference type="EMBL" id="EHJ46860.1"/>
    </source>
</evidence>
<proteinExistence type="predicted"/>
<dbReference type="eggNOG" id="COG2818">
    <property type="taxonomic scope" value="Bacteria"/>
</dbReference>